<sequence>MAQPMPVPDHHRYDEASKFMEDLGEVLGIFIEYKLRWDLLLEILPFDDAELLEDYYYDLGKHNNQDDPLFSSHRRVLEKACDYLYDIQVNWNLLAKRSRCGSVANAHALYPFLIDLESKNTL</sequence>
<name>A0ABR1TDL6_9PEZI</name>
<reference evidence="1 2" key="1">
    <citation type="submission" date="2023-01" db="EMBL/GenBank/DDBJ databases">
        <title>Analysis of 21 Apiospora genomes using comparative genomics revels a genus with tremendous synthesis potential of carbohydrate active enzymes and secondary metabolites.</title>
        <authorList>
            <person name="Sorensen T."/>
        </authorList>
    </citation>
    <scope>NUCLEOTIDE SEQUENCE [LARGE SCALE GENOMIC DNA]</scope>
    <source>
        <strain evidence="1 2">CBS 33761</strain>
    </source>
</reference>
<proteinExistence type="predicted"/>
<comment type="caution">
    <text evidence="1">The sequence shown here is derived from an EMBL/GenBank/DDBJ whole genome shotgun (WGS) entry which is preliminary data.</text>
</comment>
<evidence type="ECO:0000313" key="1">
    <source>
        <dbReference type="EMBL" id="KAK8044512.1"/>
    </source>
</evidence>
<evidence type="ECO:0000313" key="2">
    <source>
        <dbReference type="Proteomes" id="UP001444661"/>
    </source>
</evidence>
<keyword evidence="2" id="KW-1185">Reference proteome</keyword>
<dbReference type="Proteomes" id="UP001444661">
    <property type="component" value="Unassembled WGS sequence"/>
</dbReference>
<organism evidence="1 2">
    <name type="scientific">Apiospora rasikravindrae</name>
    <dbReference type="NCBI Taxonomy" id="990691"/>
    <lineage>
        <taxon>Eukaryota</taxon>
        <taxon>Fungi</taxon>
        <taxon>Dikarya</taxon>
        <taxon>Ascomycota</taxon>
        <taxon>Pezizomycotina</taxon>
        <taxon>Sordariomycetes</taxon>
        <taxon>Xylariomycetidae</taxon>
        <taxon>Amphisphaeriales</taxon>
        <taxon>Apiosporaceae</taxon>
        <taxon>Apiospora</taxon>
    </lineage>
</organism>
<gene>
    <name evidence="1" type="ORF">PG993_004536</name>
</gene>
<dbReference type="EMBL" id="JAQQWK010000003">
    <property type="protein sequence ID" value="KAK8044512.1"/>
    <property type="molecule type" value="Genomic_DNA"/>
</dbReference>
<protein>
    <submittedName>
        <fullName evidence="1">Uncharacterized protein</fullName>
    </submittedName>
</protein>
<accession>A0ABR1TDL6</accession>